<organism evidence="14 15">
    <name type="scientific">Gemmobacter fulvus</name>
    <dbReference type="NCBI Taxonomy" id="2840474"/>
    <lineage>
        <taxon>Bacteria</taxon>
        <taxon>Pseudomonadati</taxon>
        <taxon>Pseudomonadota</taxon>
        <taxon>Alphaproteobacteria</taxon>
        <taxon>Rhodobacterales</taxon>
        <taxon>Paracoccaceae</taxon>
        <taxon>Gemmobacter</taxon>
    </lineage>
</organism>
<feature type="transmembrane region" description="Helical" evidence="12">
    <location>
        <begin position="141"/>
        <end position="160"/>
    </location>
</feature>
<dbReference type="InterPro" id="IPR000462">
    <property type="entry name" value="CDP-OH_P_trans"/>
</dbReference>
<evidence type="ECO:0000256" key="4">
    <source>
        <dbReference type="ARBA" id="ARBA00022679"/>
    </source>
</evidence>
<dbReference type="InterPro" id="IPR050324">
    <property type="entry name" value="CDP-alcohol_PTase-I"/>
</dbReference>
<feature type="domain" description="CDP-alcohol phosphatidyltransferase C-terminal" evidence="13">
    <location>
        <begin position="199"/>
        <end position="230"/>
    </location>
</feature>
<evidence type="ECO:0000313" key="14">
    <source>
        <dbReference type="EMBL" id="QWK91060.1"/>
    </source>
</evidence>
<evidence type="ECO:0000313" key="15">
    <source>
        <dbReference type="Proteomes" id="UP000679352"/>
    </source>
</evidence>
<dbReference type="EMBL" id="CP076361">
    <property type="protein sequence ID" value="QWK91060.1"/>
    <property type="molecule type" value="Genomic_DNA"/>
</dbReference>
<feature type="transmembrane region" description="Helical" evidence="12">
    <location>
        <begin position="200"/>
        <end position="218"/>
    </location>
</feature>
<evidence type="ECO:0000256" key="2">
    <source>
        <dbReference type="ARBA" id="ARBA00010441"/>
    </source>
</evidence>
<feature type="transmembrane region" description="Helical" evidence="12">
    <location>
        <begin position="102"/>
        <end position="120"/>
    </location>
</feature>
<dbReference type="GO" id="GO:0008654">
    <property type="term" value="P:phospholipid biosynthetic process"/>
    <property type="evidence" value="ECO:0007669"/>
    <property type="project" value="UniProtKB-KW"/>
</dbReference>
<reference evidence="14" key="1">
    <citation type="submission" date="2021-06" db="EMBL/GenBank/DDBJ databases">
        <title>Direct submission.</title>
        <authorList>
            <person name="Lee C.-S."/>
            <person name="Jin L."/>
        </authorList>
    </citation>
    <scope>NUCLEOTIDE SEQUENCE</scope>
    <source>
        <strain evidence="14">Con5</strain>
    </source>
</reference>
<feature type="transmembrane region" description="Helical" evidence="12">
    <location>
        <begin position="12"/>
        <end position="33"/>
    </location>
</feature>
<evidence type="ECO:0000259" key="13">
    <source>
        <dbReference type="Pfam" id="PF08009"/>
    </source>
</evidence>
<evidence type="ECO:0000256" key="6">
    <source>
        <dbReference type="ARBA" id="ARBA00022989"/>
    </source>
</evidence>
<evidence type="ECO:0000256" key="1">
    <source>
        <dbReference type="ARBA" id="ARBA00004141"/>
    </source>
</evidence>
<feature type="transmembrane region" description="Helical" evidence="12">
    <location>
        <begin position="166"/>
        <end position="188"/>
    </location>
</feature>
<keyword evidence="3" id="KW-0444">Lipid biosynthesis</keyword>
<accession>A0A975P743</accession>
<keyword evidence="5 12" id="KW-0812">Transmembrane</keyword>
<dbReference type="RefSeq" id="WP_215503251.1">
    <property type="nucleotide sequence ID" value="NZ_CP076361.1"/>
</dbReference>
<dbReference type="Pfam" id="PF08009">
    <property type="entry name" value="CDP-OH_P_tran_2"/>
    <property type="match status" value="1"/>
</dbReference>
<dbReference type="KEGG" id="gfu:KM031_03885"/>
<dbReference type="AlphaFoldDB" id="A0A975P743"/>
<protein>
    <submittedName>
        <fullName evidence="14">Phosphatidylcholine/phosphatidylserine synthase</fullName>
    </submittedName>
</protein>
<sequence>MAAEKPTGRKLPLARLLPNFLTVAALCAGVTAIRFAVEGHFKLAIGLILLAAVLDGLDGRLARLLQSESQIGAELDSLCDFVNFGVAPGLIIWLWALQDMKAAGWIAVLIYTVSCLLRLARFNLGNRAIDTTAEKTGFQGVPSPAGAMLCFLPMFAAFTMDAAQPFPAGLVALYMAFVGALMIGRFRTPSFKKISFQAEYVRYIFLGFVALIAALLAYPWVTLVVLDLIYACVVVVSLLRSARRAPEVEEEPSDGA</sequence>
<evidence type="ECO:0000256" key="10">
    <source>
        <dbReference type="ARBA" id="ARBA00023264"/>
    </source>
</evidence>
<dbReference type="GO" id="GO:0016020">
    <property type="term" value="C:membrane"/>
    <property type="evidence" value="ECO:0007669"/>
    <property type="project" value="UniProtKB-SubCell"/>
</dbReference>
<dbReference type="PROSITE" id="PS00379">
    <property type="entry name" value="CDP_ALCOHOL_P_TRANSF"/>
    <property type="match status" value="1"/>
</dbReference>
<keyword evidence="8 12" id="KW-0472">Membrane</keyword>
<keyword evidence="9" id="KW-0594">Phospholipid biosynthesis</keyword>
<evidence type="ECO:0000256" key="9">
    <source>
        <dbReference type="ARBA" id="ARBA00023209"/>
    </source>
</evidence>
<dbReference type="Gene3D" id="1.20.120.1760">
    <property type="match status" value="1"/>
</dbReference>
<keyword evidence="4 11" id="KW-0808">Transferase</keyword>
<evidence type="ECO:0000256" key="7">
    <source>
        <dbReference type="ARBA" id="ARBA00023098"/>
    </source>
</evidence>
<name>A0A975P743_9RHOB</name>
<evidence type="ECO:0000256" key="5">
    <source>
        <dbReference type="ARBA" id="ARBA00022692"/>
    </source>
</evidence>
<keyword evidence="7" id="KW-0443">Lipid metabolism</keyword>
<dbReference type="InterPro" id="IPR012616">
    <property type="entry name" value="CDP-OH_P_trans_C"/>
</dbReference>
<dbReference type="Pfam" id="PF01066">
    <property type="entry name" value="CDP-OH_P_transf"/>
    <property type="match status" value="1"/>
</dbReference>
<dbReference type="Proteomes" id="UP000679352">
    <property type="component" value="Chromosome"/>
</dbReference>
<evidence type="ECO:0000256" key="8">
    <source>
        <dbReference type="ARBA" id="ARBA00023136"/>
    </source>
</evidence>
<keyword evidence="6 12" id="KW-1133">Transmembrane helix</keyword>
<evidence type="ECO:0000256" key="3">
    <source>
        <dbReference type="ARBA" id="ARBA00022516"/>
    </source>
</evidence>
<proteinExistence type="inferred from homology"/>
<keyword evidence="10" id="KW-1208">Phospholipid metabolism</keyword>
<dbReference type="PANTHER" id="PTHR14269">
    <property type="entry name" value="CDP-DIACYLGLYCEROL--GLYCEROL-3-PHOSPHATE 3-PHOSPHATIDYLTRANSFERASE-RELATED"/>
    <property type="match status" value="1"/>
</dbReference>
<comment type="similarity">
    <text evidence="2 11">Belongs to the CDP-alcohol phosphatidyltransferase class-I family.</text>
</comment>
<keyword evidence="15" id="KW-1185">Reference proteome</keyword>
<evidence type="ECO:0000256" key="11">
    <source>
        <dbReference type="RuleBase" id="RU003750"/>
    </source>
</evidence>
<dbReference type="PANTHER" id="PTHR14269:SF61">
    <property type="entry name" value="CDP-DIACYLGLYCEROL--SERINE O-PHOSPHATIDYLTRANSFERASE"/>
    <property type="match status" value="1"/>
</dbReference>
<evidence type="ECO:0000256" key="12">
    <source>
        <dbReference type="SAM" id="Phobius"/>
    </source>
</evidence>
<dbReference type="InterPro" id="IPR048254">
    <property type="entry name" value="CDP_ALCOHOL_P_TRANSF_CS"/>
</dbReference>
<dbReference type="InterPro" id="IPR043130">
    <property type="entry name" value="CDP-OH_PTrfase_TM_dom"/>
</dbReference>
<comment type="subcellular location">
    <subcellularLocation>
        <location evidence="1">Membrane</location>
        <topology evidence="1">Multi-pass membrane protein</topology>
    </subcellularLocation>
</comment>
<gene>
    <name evidence="14" type="ORF">KM031_03885</name>
</gene>
<dbReference type="GO" id="GO:0016780">
    <property type="term" value="F:phosphotransferase activity, for other substituted phosphate groups"/>
    <property type="evidence" value="ECO:0007669"/>
    <property type="project" value="InterPro"/>
</dbReference>